<feature type="compositionally biased region" description="Gly residues" evidence="1">
    <location>
        <begin position="1"/>
        <end position="10"/>
    </location>
</feature>
<feature type="transmembrane region" description="Helical" evidence="2">
    <location>
        <begin position="42"/>
        <end position="61"/>
    </location>
</feature>
<keyword evidence="2" id="KW-1133">Transmembrane helix</keyword>
<protein>
    <submittedName>
        <fullName evidence="3">Uncharacterized protein</fullName>
    </submittedName>
</protein>
<name>A0ABR9JSE0_9ACTN</name>
<reference evidence="3 4" key="1">
    <citation type="submission" date="2020-10" db="EMBL/GenBank/DDBJ databases">
        <title>Sequencing the genomes of 1000 actinobacteria strains.</title>
        <authorList>
            <person name="Klenk H.-P."/>
        </authorList>
    </citation>
    <scope>NUCLEOTIDE SEQUENCE [LARGE SCALE GENOMIC DNA]</scope>
    <source>
        <strain evidence="3 4">DSM 46744</strain>
    </source>
</reference>
<feature type="region of interest" description="Disordered" evidence="1">
    <location>
        <begin position="1"/>
        <end position="20"/>
    </location>
</feature>
<organism evidence="3 4">
    <name type="scientific">Actinomadura algeriensis</name>
    <dbReference type="NCBI Taxonomy" id="1679523"/>
    <lineage>
        <taxon>Bacteria</taxon>
        <taxon>Bacillati</taxon>
        <taxon>Actinomycetota</taxon>
        <taxon>Actinomycetes</taxon>
        <taxon>Streptosporangiales</taxon>
        <taxon>Thermomonosporaceae</taxon>
        <taxon>Actinomadura</taxon>
    </lineage>
</organism>
<sequence>MAMSGGGSGQWGRTRTQEGARAVVKELQQRGGRPQRSRRQNIVLICAAVAALTAVTIYQLIS</sequence>
<gene>
    <name evidence="3" type="ORF">H4W34_003328</name>
</gene>
<dbReference type="Proteomes" id="UP000627838">
    <property type="component" value="Unassembled WGS sequence"/>
</dbReference>
<keyword evidence="2" id="KW-0812">Transmembrane</keyword>
<keyword evidence="2" id="KW-0472">Membrane</keyword>
<evidence type="ECO:0000256" key="2">
    <source>
        <dbReference type="SAM" id="Phobius"/>
    </source>
</evidence>
<keyword evidence="4" id="KW-1185">Reference proteome</keyword>
<evidence type="ECO:0000313" key="3">
    <source>
        <dbReference type="EMBL" id="MBE1533495.1"/>
    </source>
</evidence>
<evidence type="ECO:0000256" key="1">
    <source>
        <dbReference type="SAM" id="MobiDB-lite"/>
    </source>
</evidence>
<comment type="caution">
    <text evidence="3">The sequence shown here is derived from an EMBL/GenBank/DDBJ whole genome shotgun (WGS) entry which is preliminary data.</text>
</comment>
<dbReference type="EMBL" id="JADBDZ010000001">
    <property type="protein sequence ID" value="MBE1533495.1"/>
    <property type="molecule type" value="Genomic_DNA"/>
</dbReference>
<accession>A0ABR9JSE0</accession>
<proteinExistence type="predicted"/>
<dbReference type="RefSeq" id="WP_192760043.1">
    <property type="nucleotide sequence ID" value="NZ_JADBDZ010000001.1"/>
</dbReference>
<evidence type="ECO:0000313" key="4">
    <source>
        <dbReference type="Proteomes" id="UP000627838"/>
    </source>
</evidence>